<reference evidence="2" key="1">
    <citation type="submission" date="2021-02" db="EMBL/GenBank/DDBJ databases">
        <authorList>
            <person name="Nowell W R."/>
        </authorList>
    </citation>
    <scope>NUCLEOTIDE SEQUENCE</scope>
</reference>
<dbReference type="InterPro" id="IPR036734">
    <property type="entry name" value="Neur_chan_lig-bd_sf"/>
</dbReference>
<evidence type="ECO:0000259" key="1">
    <source>
        <dbReference type="Pfam" id="PF02931"/>
    </source>
</evidence>
<sequence length="43" mass="4921">IRPLKKSSEAVVVKLGISLTQILDIDERNQIMTTNIWLDQVKL</sequence>
<name>A0A820GA80_9BILA</name>
<gene>
    <name evidence="2" type="ORF">JBS370_LOCUS39521</name>
</gene>
<dbReference type="Pfam" id="PF02931">
    <property type="entry name" value="Neur_chan_LBD"/>
    <property type="match status" value="1"/>
</dbReference>
<dbReference type="AlphaFoldDB" id="A0A820GA80"/>
<feature type="domain" description="Neurotransmitter-gated ion-channel ligand-binding" evidence="1">
    <location>
        <begin position="1"/>
        <end position="40"/>
    </location>
</feature>
<dbReference type="InterPro" id="IPR006202">
    <property type="entry name" value="Neur_chan_lig-bd"/>
</dbReference>
<dbReference type="SUPFAM" id="SSF63712">
    <property type="entry name" value="Nicotinic receptor ligand binding domain-like"/>
    <property type="match status" value="1"/>
</dbReference>
<organism evidence="2 3">
    <name type="scientific">Rotaria sordida</name>
    <dbReference type="NCBI Taxonomy" id="392033"/>
    <lineage>
        <taxon>Eukaryota</taxon>
        <taxon>Metazoa</taxon>
        <taxon>Spiralia</taxon>
        <taxon>Gnathifera</taxon>
        <taxon>Rotifera</taxon>
        <taxon>Eurotatoria</taxon>
        <taxon>Bdelloidea</taxon>
        <taxon>Philodinida</taxon>
        <taxon>Philodinidae</taxon>
        <taxon>Rotaria</taxon>
    </lineage>
</organism>
<dbReference type="GO" id="GO:0005230">
    <property type="term" value="F:extracellular ligand-gated monoatomic ion channel activity"/>
    <property type="evidence" value="ECO:0007669"/>
    <property type="project" value="InterPro"/>
</dbReference>
<accession>A0A820GA80</accession>
<dbReference type="GO" id="GO:0016020">
    <property type="term" value="C:membrane"/>
    <property type="evidence" value="ECO:0007669"/>
    <property type="project" value="InterPro"/>
</dbReference>
<dbReference type="Gene3D" id="2.70.170.10">
    <property type="entry name" value="Neurotransmitter-gated ion-channel ligand-binding domain"/>
    <property type="match status" value="1"/>
</dbReference>
<protein>
    <recommendedName>
        <fullName evidence="1">Neurotransmitter-gated ion-channel ligand-binding domain-containing protein</fullName>
    </recommendedName>
</protein>
<evidence type="ECO:0000313" key="2">
    <source>
        <dbReference type="EMBL" id="CAF4273560.1"/>
    </source>
</evidence>
<evidence type="ECO:0000313" key="3">
    <source>
        <dbReference type="Proteomes" id="UP000663836"/>
    </source>
</evidence>
<dbReference type="Proteomes" id="UP000663836">
    <property type="component" value="Unassembled WGS sequence"/>
</dbReference>
<dbReference type="EMBL" id="CAJOBD010027928">
    <property type="protein sequence ID" value="CAF4273560.1"/>
    <property type="molecule type" value="Genomic_DNA"/>
</dbReference>
<comment type="caution">
    <text evidence="2">The sequence shown here is derived from an EMBL/GenBank/DDBJ whole genome shotgun (WGS) entry which is preliminary data.</text>
</comment>
<feature type="non-terminal residue" evidence="2">
    <location>
        <position position="1"/>
    </location>
</feature>
<proteinExistence type="predicted"/>